<protein>
    <recommendedName>
        <fullName evidence="1">F-box domain-containing protein</fullName>
    </recommendedName>
</protein>
<evidence type="ECO:0000259" key="1">
    <source>
        <dbReference type="PROSITE" id="PS50181"/>
    </source>
</evidence>
<dbReference type="Pfam" id="PF00646">
    <property type="entry name" value="F-box"/>
    <property type="match status" value="1"/>
</dbReference>
<dbReference type="PANTHER" id="PTHR21503:SF8">
    <property type="entry name" value="F-BOX ASSOCIATED DOMAIN-CONTAINING PROTEIN-RELATED"/>
    <property type="match status" value="1"/>
</dbReference>
<dbReference type="AlphaFoldDB" id="A0A2G5UB55"/>
<dbReference type="Proteomes" id="UP000230233">
    <property type="component" value="Chromosome IV"/>
</dbReference>
<organism evidence="2 3">
    <name type="scientific">Caenorhabditis nigoni</name>
    <dbReference type="NCBI Taxonomy" id="1611254"/>
    <lineage>
        <taxon>Eukaryota</taxon>
        <taxon>Metazoa</taxon>
        <taxon>Ecdysozoa</taxon>
        <taxon>Nematoda</taxon>
        <taxon>Chromadorea</taxon>
        <taxon>Rhabditida</taxon>
        <taxon>Rhabditina</taxon>
        <taxon>Rhabditomorpha</taxon>
        <taxon>Rhabditoidea</taxon>
        <taxon>Rhabditidae</taxon>
        <taxon>Peloderinae</taxon>
        <taxon>Caenorhabditis</taxon>
    </lineage>
</organism>
<reference evidence="3" key="1">
    <citation type="submission" date="2017-10" db="EMBL/GenBank/DDBJ databases">
        <title>Rapid genome shrinkage in a self-fertile nematode reveals novel sperm competition proteins.</title>
        <authorList>
            <person name="Yin D."/>
            <person name="Schwarz E.M."/>
            <person name="Thomas C.G."/>
            <person name="Felde R.L."/>
            <person name="Korf I.F."/>
            <person name="Cutter A.D."/>
            <person name="Schartner C.M."/>
            <person name="Ralston E.J."/>
            <person name="Meyer B.J."/>
            <person name="Haag E.S."/>
        </authorList>
    </citation>
    <scope>NUCLEOTIDE SEQUENCE [LARGE SCALE GENOMIC DNA]</scope>
    <source>
        <strain evidence="3">JU1422</strain>
    </source>
</reference>
<dbReference type="PROSITE" id="PS50181">
    <property type="entry name" value="FBOX"/>
    <property type="match status" value="1"/>
</dbReference>
<dbReference type="EMBL" id="PDUG01000004">
    <property type="protein sequence ID" value="PIC36571.1"/>
    <property type="molecule type" value="Genomic_DNA"/>
</dbReference>
<keyword evidence="3" id="KW-1185">Reference proteome</keyword>
<accession>A0A2G5UB55</accession>
<evidence type="ECO:0000313" key="2">
    <source>
        <dbReference type="EMBL" id="PIC36571.1"/>
    </source>
</evidence>
<comment type="caution">
    <text evidence="2">The sequence shown here is derived from an EMBL/GenBank/DDBJ whole genome shotgun (WGS) entry which is preliminary data.</text>
</comment>
<evidence type="ECO:0000313" key="3">
    <source>
        <dbReference type="Proteomes" id="UP000230233"/>
    </source>
</evidence>
<sequence length="390" mass="45484">MQNRSIGLEKNWRDIEGKFKKEKGPKELEFNYLDYSKKTDNNQQQKKTNVELKKIESPKNRKFGLLKCPYALREEIIRNMEFMDAFNFSTLSKRSKRLVHDAKLRINSISFRFGFLEKDKIGVVTKNGDFVIQLPGPNDIGTKILPNLFDGRKLANLINEPSDDYRKRLIAHLLFIFHFKRTKLLVEGGFAEPLTEFFLWDVRKTFDFVSFGRFSSILISSEDLKFLLETIKSNGCYLGIKIDEANFKYRKALEYETFSAFNGVKWLDTDGILQRNPKMKTLHLEGLEGEQINDLLKQWINGQVTDLEYLRLLKRYDSRDPADVILDGIVTLDPTITHEQAKGVYSRQEIKGQLMNIQRKIDGQLATVLLDEKECYVIMWNEKRLAELGN</sequence>
<dbReference type="InterPro" id="IPR001810">
    <property type="entry name" value="F-box_dom"/>
</dbReference>
<proteinExistence type="predicted"/>
<name>A0A2G5UB55_9PELO</name>
<feature type="domain" description="F-box" evidence="1">
    <location>
        <begin position="62"/>
        <end position="109"/>
    </location>
</feature>
<dbReference type="PANTHER" id="PTHR21503">
    <property type="entry name" value="F-BOX-CONTAINING HYPOTHETICAL PROTEIN C.ELEGANS"/>
    <property type="match status" value="1"/>
</dbReference>
<gene>
    <name evidence="2" type="primary">Cnig_chr_IV.g15509</name>
    <name evidence="2" type="ORF">B9Z55_015509</name>
</gene>